<gene>
    <name evidence="1" type="ORF">LVIROSA_LOCUS22955</name>
</gene>
<comment type="caution">
    <text evidence="1">The sequence shown here is derived from an EMBL/GenBank/DDBJ whole genome shotgun (WGS) entry which is preliminary data.</text>
</comment>
<dbReference type="AlphaFoldDB" id="A0AAU9NFD8"/>
<sequence>MQCEYYIMELRTIGILYGSCRFTRLEILKHLNIRYSKGLQLMSDKLARSTGFNDVVGYIFRKNSRVEKR</sequence>
<accession>A0AAU9NFD8</accession>
<dbReference type="Proteomes" id="UP001157418">
    <property type="component" value="Unassembled WGS sequence"/>
</dbReference>
<dbReference type="EMBL" id="CAKMRJ010004445">
    <property type="protein sequence ID" value="CAH1436586.1"/>
    <property type="molecule type" value="Genomic_DNA"/>
</dbReference>
<evidence type="ECO:0000313" key="2">
    <source>
        <dbReference type="Proteomes" id="UP001157418"/>
    </source>
</evidence>
<keyword evidence="2" id="KW-1185">Reference proteome</keyword>
<proteinExistence type="predicted"/>
<protein>
    <submittedName>
        <fullName evidence="1">Uncharacterized protein</fullName>
    </submittedName>
</protein>
<evidence type="ECO:0000313" key="1">
    <source>
        <dbReference type="EMBL" id="CAH1436586.1"/>
    </source>
</evidence>
<organism evidence="1 2">
    <name type="scientific">Lactuca virosa</name>
    <dbReference type="NCBI Taxonomy" id="75947"/>
    <lineage>
        <taxon>Eukaryota</taxon>
        <taxon>Viridiplantae</taxon>
        <taxon>Streptophyta</taxon>
        <taxon>Embryophyta</taxon>
        <taxon>Tracheophyta</taxon>
        <taxon>Spermatophyta</taxon>
        <taxon>Magnoliopsida</taxon>
        <taxon>eudicotyledons</taxon>
        <taxon>Gunneridae</taxon>
        <taxon>Pentapetalae</taxon>
        <taxon>asterids</taxon>
        <taxon>campanulids</taxon>
        <taxon>Asterales</taxon>
        <taxon>Asteraceae</taxon>
        <taxon>Cichorioideae</taxon>
        <taxon>Cichorieae</taxon>
        <taxon>Lactucinae</taxon>
        <taxon>Lactuca</taxon>
    </lineage>
</organism>
<reference evidence="1 2" key="1">
    <citation type="submission" date="2022-01" db="EMBL/GenBank/DDBJ databases">
        <authorList>
            <person name="Xiong W."/>
            <person name="Schranz E."/>
        </authorList>
    </citation>
    <scope>NUCLEOTIDE SEQUENCE [LARGE SCALE GENOMIC DNA]</scope>
</reference>
<name>A0AAU9NFD8_9ASTR</name>